<evidence type="ECO:0000256" key="7">
    <source>
        <dbReference type="ARBA" id="ARBA00022833"/>
    </source>
</evidence>
<dbReference type="SMART" id="SM00744">
    <property type="entry name" value="RINGv"/>
    <property type="match status" value="1"/>
</dbReference>
<keyword evidence="8 10" id="KW-1133">Transmembrane helix</keyword>
<evidence type="ECO:0000256" key="6">
    <source>
        <dbReference type="ARBA" id="ARBA00022786"/>
    </source>
</evidence>
<evidence type="ECO:0000259" key="11">
    <source>
        <dbReference type="PROSITE" id="PS51292"/>
    </source>
</evidence>
<keyword evidence="9 10" id="KW-0472">Membrane</keyword>
<feature type="transmembrane region" description="Helical" evidence="10">
    <location>
        <begin position="231"/>
        <end position="254"/>
    </location>
</feature>
<dbReference type="Pfam" id="PF12906">
    <property type="entry name" value="RINGv"/>
    <property type="match status" value="1"/>
</dbReference>
<evidence type="ECO:0000313" key="13">
    <source>
        <dbReference type="Proteomes" id="UP000277928"/>
    </source>
</evidence>
<accession>A0A3P6U2Y3</accession>
<evidence type="ECO:0000256" key="8">
    <source>
        <dbReference type="ARBA" id="ARBA00022989"/>
    </source>
</evidence>
<dbReference type="PANTHER" id="PTHR46065">
    <property type="entry name" value="E3 UBIQUITIN-PROTEIN LIGASE MARCH 2/3 FAMILY MEMBER"/>
    <property type="match status" value="1"/>
</dbReference>
<evidence type="ECO:0000256" key="5">
    <source>
        <dbReference type="ARBA" id="ARBA00022771"/>
    </source>
</evidence>
<evidence type="ECO:0000313" key="12">
    <source>
        <dbReference type="EMBL" id="VDK88365.1"/>
    </source>
</evidence>
<evidence type="ECO:0000256" key="2">
    <source>
        <dbReference type="ARBA" id="ARBA00022679"/>
    </source>
</evidence>
<dbReference type="InterPro" id="IPR011016">
    <property type="entry name" value="Znf_RING-CH"/>
</dbReference>
<keyword evidence="2" id="KW-0808">Transferase</keyword>
<dbReference type="SUPFAM" id="SSF57850">
    <property type="entry name" value="RING/U-box"/>
    <property type="match status" value="1"/>
</dbReference>
<evidence type="ECO:0000256" key="3">
    <source>
        <dbReference type="ARBA" id="ARBA00022692"/>
    </source>
</evidence>
<evidence type="ECO:0000256" key="9">
    <source>
        <dbReference type="ARBA" id="ARBA00023136"/>
    </source>
</evidence>
<feature type="domain" description="RING-CH-type" evidence="11">
    <location>
        <begin position="93"/>
        <end position="159"/>
    </location>
</feature>
<dbReference type="GO" id="GO:0016020">
    <property type="term" value="C:membrane"/>
    <property type="evidence" value="ECO:0007669"/>
    <property type="project" value="UniProtKB-SubCell"/>
</dbReference>
<keyword evidence="13" id="KW-1185">Reference proteome</keyword>
<name>A0A3P6U2Y3_LITSI</name>
<dbReference type="OMA" id="FSDDCHY"/>
<keyword evidence="6" id="KW-0833">Ubl conjugation pathway</keyword>
<dbReference type="GO" id="GO:0016740">
    <property type="term" value="F:transferase activity"/>
    <property type="evidence" value="ECO:0007669"/>
    <property type="project" value="UniProtKB-KW"/>
</dbReference>
<dbReference type="STRING" id="42156.A0A3P6U2Y3"/>
<dbReference type="Proteomes" id="UP000277928">
    <property type="component" value="Unassembled WGS sequence"/>
</dbReference>
<dbReference type="CDD" id="cd16495">
    <property type="entry name" value="RING_CH-C4HC3_MARCH"/>
    <property type="match status" value="1"/>
</dbReference>
<dbReference type="EMBL" id="UYRX01001135">
    <property type="protein sequence ID" value="VDK88365.1"/>
    <property type="molecule type" value="Genomic_DNA"/>
</dbReference>
<proteinExistence type="predicted"/>
<reference evidence="12 13" key="1">
    <citation type="submission" date="2018-08" db="EMBL/GenBank/DDBJ databases">
        <authorList>
            <person name="Laetsch R D."/>
            <person name="Stevens L."/>
            <person name="Kumar S."/>
            <person name="Blaxter L. M."/>
        </authorList>
    </citation>
    <scope>NUCLEOTIDE SEQUENCE [LARGE SCALE GENOMIC DNA]</scope>
</reference>
<keyword evidence="3 10" id="KW-0812">Transmembrane</keyword>
<comment type="subcellular location">
    <subcellularLocation>
        <location evidence="1">Membrane</location>
        <topology evidence="1">Multi-pass membrane protein</topology>
    </subcellularLocation>
</comment>
<dbReference type="InterPro" id="IPR013083">
    <property type="entry name" value="Znf_RING/FYVE/PHD"/>
</dbReference>
<protein>
    <recommendedName>
        <fullName evidence="11">RING-CH-type domain-containing protein</fullName>
    </recommendedName>
</protein>
<evidence type="ECO:0000256" key="4">
    <source>
        <dbReference type="ARBA" id="ARBA00022723"/>
    </source>
</evidence>
<dbReference type="GO" id="GO:0008270">
    <property type="term" value="F:zinc ion binding"/>
    <property type="evidence" value="ECO:0007669"/>
    <property type="project" value="UniProtKB-KW"/>
</dbReference>
<keyword evidence="4" id="KW-0479">Metal-binding</keyword>
<dbReference type="OrthoDB" id="5807876at2759"/>
<keyword evidence="7" id="KW-0862">Zinc</keyword>
<dbReference type="Gene3D" id="3.30.40.10">
    <property type="entry name" value="Zinc/RING finger domain, C3HC4 (zinc finger)"/>
    <property type="match status" value="1"/>
</dbReference>
<evidence type="ECO:0000256" key="10">
    <source>
        <dbReference type="SAM" id="Phobius"/>
    </source>
</evidence>
<organism evidence="12 13">
    <name type="scientific">Litomosoides sigmodontis</name>
    <name type="common">Filarial nematode worm</name>
    <dbReference type="NCBI Taxonomy" id="42156"/>
    <lineage>
        <taxon>Eukaryota</taxon>
        <taxon>Metazoa</taxon>
        <taxon>Ecdysozoa</taxon>
        <taxon>Nematoda</taxon>
        <taxon>Chromadorea</taxon>
        <taxon>Rhabditida</taxon>
        <taxon>Spirurina</taxon>
        <taxon>Spiruromorpha</taxon>
        <taxon>Filarioidea</taxon>
        <taxon>Onchocercidae</taxon>
        <taxon>Litomosoides</taxon>
    </lineage>
</organism>
<gene>
    <name evidence="12" type="ORF">NLS_LOCUS8637</name>
</gene>
<dbReference type="PANTHER" id="PTHR46065:SF3">
    <property type="entry name" value="FI20425P1"/>
    <property type="match status" value="1"/>
</dbReference>
<dbReference type="AlphaFoldDB" id="A0A3P6U2Y3"/>
<evidence type="ECO:0000256" key="1">
    <source>
        <dbReference type="ARBA" id="ARBA00004141"/>
    </source>
</evidence>
<keyword evidence="5" id="KW-0863">Zinc-finger</keyword>
<feature type="transmembrane region" description="Helical" evidence="10">
    <location>
        <begin position="177"/>
        <end position="204"/>
    </location>
</feature>
<sequence>MNEEEKRKYYYRCDGQRRFSDECHPALYIRTSERRACNNEADQYSHFADIGALCETCMQHPFANGIYPKATKQSIVLISNAFHSIDCSTISSTETIVEKFCRICHSFGSFGDPLISPCRCTGSLKYVHISCLLHWLTICAHKLKRPIICELCRYKYRLRNTIDWQNLRLPSISRRDLRYLIVFIIAVALMLLSSVTTLTCFYIERNLKRNDTMMDDSSEAIMDINGNWESLLSLSSTLLSVFFLILSLCVAIYAHIKTNTSLIKYLYRLWVNNQNWKIEEYQPGHDQRYCHKMEQLRKRLNGKIK</sequence>
<dbReference type="PROSITE" id="PS51292">
    <property type="entry name" value="ZF_RING_CH"/>
    <property type="match status" value="1"/>
</dbReference>